<sequence>MSAPSFNSFPPIFSSFPDLEAGPSSRQTDDAGGSDAFRSKHSKRAKKQKYEDADEESSRKRDKRKHRDSHARTARDGAEHGSRTKHRGSSHREGPKDSSSFLDDERLQQSSENRSKLYFSDHKGDSLNVVYGGLHSGDIPKYSFVHRGKSVLGVHNANVTRREGRGIVLEDRSEGRTKAPQLSDKRTRKLLETSVIHRLNPSSKTKAFYEESDGFIRISSVTGKDAISVDQPFRSIPGQEDESSSDTSEEENNGSSDYESDPDTISLSAREEALRRLEQEIKEHPSSTSSWLSLLEHSLSGIASSRKDSGTARPEISVSILHRAIKAQPDNIRSPILRLKLLKAGEDIWDDAKLESEWESALKNVKHPDIWMEWFDWRLRKCPQGLEGCVQDVKRVRESGLVGLGDYEADILNLRVFWRLALLFRQSGYVERGTACFQAQAELNFKVPNAMKSLPFERLIEAFEDFWEYEAPRIGESTAKGWSSWNADNESTDHSPASSHRKVSQPNDDDPYIRWAANEQDDKYQHFPLRTFDDDEGDPYRTILFADISPFLFPLRTRSGKDLFRLIWLHYAGARIPGLVDFLSPLSLDERWAEDLFASPASLSSLVKKYIDQSRVTQDSFAGAIVGREKRYRNSFRMTKLWGYETRDPFESMGLNGVGRQWEDFVGDEGLVRSVFKQLQLDDDSSWLRLWLAFETTISLKGSSKVSKSLLADNKSSPSLWSAHAHIERMRGRFDDARKVYQTVLALLPSDSDGRALICWDYAEMEWLLGRTSNAFDIIVLAAGQQNSKGDIQILRSKRVLEDLSKSRRAPDNWKIRAGWLKLRTLLELLRGSVEDAMNFLDNVMFQEEKKGPCHEHLAVFSLTLVYHHTVTLKNPAPRILLRNRVSDFLRIYPFNSIILALFLECEKGEGVWGRVRDLLGEKPLTELGSKSLSRRVAEVWISGWEEDRWKGEVERVKASLESAIICDETRGSPIIWRILLEVEINYGSLKRAKTTLFRALGECPMVKYLYLLAFGPLRQEFTPRELNQLADTMSEKGIRLRRSLDEIVDHGGSVEAGDDSDGPVDELEYNSRELRRLMPY</sequence>
<accession>A0A0H2RQS7</accession>
<feature type="region of interest" description="Disordered" evidence="4">
    <location>
        <begin position="480"/>
        <end position="510"/>
    </location>
</feature>
<evidence type="ECO:0000313" key="5">
    <source>
        <dbReference type="EMBL" id="KLO13922.1"/>
    </source>
</evidence>
<dbReference type="InParanoid" id="A0A0H2RQS7"/>
<feature type="compositionally biased region" description="Low complexity" evidence="4">
    <location>
        <begin position="1"/>
        <end position="17"/>
    </location>
</feature>
<dbReference type="OrthoDB" id="297219at2759"/>
<keyword evidence="6" id="KW-1185">Reference proteome</keyword>
<dbReference type="Gene3D" id="1.25.40.10">
    <property type="entry name" value="Tetratricopeptide repeat domain"/>
    <property type="match status" value="2"/>
</dbReference>
<dbReference type="GO" id="GO:1902369">
    <property type="term" value="P:negative regulation of RNA catabolic process"/>
    <property type="evidence" value="ECO:0007669"/>
    <property type="project" value="TreeGrafter"/>
</dbReference>
<dbReference type="EMBL" id="KQ085951">
    <property type="protein sequence ID" value="KLO13922.1"/>
    <property type="molecule type" value="Genomic_DNA"/>
</dbReference>
<dbReference type="Pfam" id="PF08424">
    <property type="entry name" value="NRDE-2"/>
    <property type="match status" value="1"/>
</dbReference>
<feature type="region of interest" description="Disordered" evidence="4">
    <location>
        <begin position="229"/>
        <end position="264"/>
    </location>
</feature>
<dbReference type="SUPFAM" id="SSF48452">
    <property type="entry name" value="TPR-like"/>
    <property type="match status" value="1"/>
</dbReference>
<feature type="compositionally biased region" description="Acidic residues" evidence="4">
    <location>
        <begin position="239"/>
        <end position="262"/>
    </location>
</feature>
<dbReference type="PANTHER" id="PTHR13471">
    <property type="entry name" value="TETRATRICOPEPTIDE-LIKE HELICAL"/>
    <property type="match status" value="1"/>
</dbReference>
<feature type="compositionally biased region" description="Basic residues" evidence="4">
    <location>
        <begin position="60"/>
        <end position="69"/>
    </location>
</feature>
<dbReference type="FunCoup" id="A0A0H2RQS7">
    <property type="interactions" value="267"/>
</dbReference>
<dbReference type="PANTHER" id="PTHR13471:SF0">
    <property type="entry name" value="NUCLEAR EXOSOME REGULATOR NRDE2"/>
    <property type="match status" value="1"/>
</dbReference>
<evidence type="ECO:0000256" key="4">
    <source>
        <dbReference type="SAM" id="MobiDB-lite"/>
    </source>
</evidence>
<dbReference type="Proteomes" id="UP000053477">
    <property type="component" value="Unassembled WGS sequence"/>
</dbReference>
<organism evidence="5 6">
    <name type="scientific">Schizopora paradoxa</name>
    <dbReference type="NCBI Taxonomy" id="27342"/>
    <lineage>
        <taxon>Eukaryota</taxon>
        <taxon>Fungi</taxon>
        <taxon>Dikarya</taxon>
        <taxon>Basidiomycota</taxon>
        <taxon>Agaricomycotina</taxon>
        <taxon>Agaricomycetes</taxon>
        <taxon>Hymenochaetales</taxon>
        <taxon>Schizoporaceae</taxon>
        <taxon>Schizopora</taxon>
    </lineage>
</organism>
<evidence type="ECO:0000256" key="2">
    <source>
        <dbReference type="ARBA" id="ARBA00009265"/>
    </source>
</evidence>
<dbReference type="STRING" id="27342.A0A0H2RQS7"/>
<evidence type="ECO:0000256" key="3">
    <source>
        <dbReference type="ARBA" id="ARBA00023242"/>
    </source>
</evidence>
<reference evidence="5 6" key="1">
    <citation type="submission" date="2015-04" db="EMBL/GenBank/DDBJ databases">
        <title>Complete genome sequence of Schizopora paradoxa KUC8140, a cosmopolitan wood degrader in East Asia.</title>
        <authorList>
            <consortium name="DOE Joint Genome Institute"/>
            <person name="Min B."/>
            <person name="Park H."/>
            <person name="Jang Y."/>
            <person name="Kim J.-J."/>
            <person name="Kim K.H."/>
            <person name="Pangilinan J."/>
            <person name="Lipzen A."/>
            <person name="Riley R."/>
            <person name="Grigoriev I.V."/>
            <person name="Spatafora J.W."/>
            <person name="Choi I.-G."/>
        </authorList>
    </citation>
    <scope>NUCLEOTIDE SEQUENCE [LARGE SCALE GENOMIC DNA]</scope>
    <source>
        <strain evidence="5 6">KUC8140</strain>
    </source>
</reference>
<feature type="region of interest" description="Disordered" evidence="4">
    <location>
        <begin position="1"/>
        <end position="109"/>
    </location>
</feature>
<evidence type="ECO:0000256" key="1">
    <source>
        <dbReference type="ARBA" id="ARBA00004123"/>
    </source>
</evidence>
<feature type="compositionally biased region" description="Polar residues" evidence="4">
    <location>
        <begin position="480"/>
        <end position="498"/>
    </location>
</feature>
<evidence type="ECO:0000313" key="6">
    <source>
        <dbReference type="Proteomes" id="UP000053477"/>
    </source>
</evidence>
<gene>
    <name evidence="5" type="ORF">SCHPADRAFT_827154</name>
</gene>
<comment type="similarity">
    <text evidence="2">Belongs to the NRDE2 family.</text>
</comment>
<feature type="compositionally biased region" description="Basic and acidic residues" evidence="4">
    <location>
        <begin position="70"/>
        <end position="82"/>
    </location>
</feature>
<dbReference type="AlphaFoldDB" id="A0A0H2RQS7"/>
<protein>
    <submittedName>
        <fullName evidence="5">DUF1740-domain-containing protein</fullName>
    </submittedName>
</protein>
<proteinExistence type="inferred from homology"/>
<dbReference type="GO" id="GO:0031048">
    <property type="term" value="P:regulatory ncRNA-mediated heterochromatin formation"/>
    <property type="evidence" value="ECO:0007669"/>
    <property type="project" value="TreeGrafter"/>
</dbReference>
<dbReference type="GO" id="GO:0071013">
    <property type="term" value="C:catalytic step 2 spliceosome"/>
    <property type="evidence" value="ECO:0007669"/>
    <property type="project" value="TreeGrafter"/>
</dbReference>
<dbReference type="InterPro" id="IPR013633">
    <property type="entry name" value="NRDE-2"/>
</dbReference>
<feature type="compositionally biased region" description="Basic and acidic residues" evidence="4">
    <location>
        <begin position="48"/>
        <end position="59"/>
    </location>
</feature>
<dbReference type="InterPro" id="IPR011990">
    <property type="entry name" value="TPR-like_helical_dom_sf"/>
</dbReference>
<keyword evidence="3" id="KW-0539">Nucleus</keyword>
<name>A0A0H2RQS7_9AGAM</name>
<comment type="subcellular location">
    <subcellularLocation>
        <location evidence="1">Nucleus</location>
    </subcellularLocation>
</comment>